<evidence type="ECO:0008006" key="3">
    <source>
        <dbReference type="Google" id="ProtNLM"/>
    </source>
</evidence>
<gene>
    <name evidence="2" type="ORF">S01H1_38124</name>
</gene>
<feature type="non-terminal residue" evidence="2">
    <location>
        <position position="106"/>
    </location>
</feature>
<dbReference type="EMBL" id="BARS01023976">
    <property type="protein sequence ID" value="GAG02542.1"/>
    <property type="molecule type" value="Genomic_DNA"/>
</dbReference>
<evidence type="ECO:0000313" key="2">
    <source>
        <dbReference type="EMBL" id="GAG02542.1"/>
    </source>
</evidence>
<dbReference type="AlphaFoldDB" id="X0UTL4"/>
<keyword evidence="1" id="KW-0175">Coiled coil</keyword>
<sequence>MKVQRYTYGKSNVGLLQSQRSSAITPAEGAAAAAVPYEAIAGAAEDISADLLKLQEQRNRAQDEEDSLTSTLNMANYKTVSEATKKQAIAENWPAAQYESAQELND</sequence>
<evidence type="ECO:0000256" key="1">
    <source>
        <dbReference type="SAM" id="Coils"/>
    </source>
</evidence>
<proteinExistence type="predicted"/>
<organism evidence="2">
    <name type="scientific">marine sediment metagenome</name>
    <dbReference type="NCBI Taxonomy" id="412755"/>
    <lineage>
        <taxon>unclassified sequences</taxon>
        <taxon>metagenomes</taxon>
        <taxon>ecological metagenomes</taxon>
    </lineage>
</organism>
<reference evidence="2" key="1">
    <citation type="journal article" date="2014" name="Front. Microbiol.">
        <title>High frequency of phylogenetically diverse reductive dehalogenase-homologous genes in deep subseafloor sedimentary metagenomes.</title>
        <authorList>
            <person name="Kawai M."/>
            <person name="Futagami T."/>
            <person name="Toyoda A."/>
            <person name="Takaki Y."/>
            <person name="Nishi S."/>
            <person name="Hori S."/>
            <person name="Arai W."/>
            <person name="Tsubouchi T."/>
            <person name="Morono Y."/>
            <person name="Uchiyama I."/>
            <person name="Ito T."/>
            <person name="Fujiyama A."/>
            <person name="Inagaki F."/>
            <person name="Takami H."/>
        </authorList>
    </citation>
    <scope>NUCLEOTIDE SEQUENCE</scope>
    <source>
        <strain evidence="2">Expedition CK06-06</strain>
    </source>
</reference>
<accession>X0UTL4</accession>
<protein>
    <recommendedName>
        <fullName evidence="3">Phage tail protein</fullName>
    </recommendedName>
</protein>
<name>X0UTL4_9ZZZZ</name>
<comment type="caution">
    <text evidence="2">The sequence shown here is derived from an EMBL/GenBank/DDBJ whole genome shotgun (WGS) entry which is preliminary data.</text>
</comment>
<feature type="coiled-coil region" evidence="1">
    <location>
        <begin position="44"/>
        <end position="71"/>
    </location>
</feature>